<keyword evidence="1" id="KW-0812">Transmembrane</keyword>
<feature type="transmembrane region" description="Helical" evidence="1">
    <location>
        <begin position="25"/>
        <end position="45"/>
    </location>
</feature>
<name>A0ABX0TQ27_9SPHN</name>
<gene>
    <name evidence="2" type="ORF">FHS31_001239</name>
</gene>
<dbReference type="EMBL" id="JAAOZC010000002">
    <property type="protein sequence ID" value="NIJ07643.1"/>
    <property type="molecule type" value="Genomic_DNA"/>
</dbReference>
<evidence type="ECO:0000313" key="2">
    <source>
        <dbReference type="EMBL" id="NIJ07643.1"/>
    </source>
</evidence>
<organism evidence="2 3">
    <name type="scientific">Sphingomonas vulcanisoli</name>
    <dbReference type="NCBI Taxonomy" id="1658060"/>
    <lineage>
        <taxon>Bacteria</taxon>
        <taxon>Pseudomonadati</taxon>
        <taxon>Pseudomonadota</taxon>
        <taxon>Alphaproteobacteria</taxon>
        <taxon>Sphingomonadales</taxon>
        <taxon>Sphingomonadaceae</taxon>
        <taxon>Sphingomonas</taxon>
    </lineage>
</organism>
<sequence>MADNDNVHLTRTEARGGSSNHVTRYVLPISLALVVILFVIILLIWR</sequence>
<evidence type="ECO:0000256" key="1">
    <source>
        <dbReference type="SAM" id="Phobius"/>
    </source>
</evidence>
<reference evidence="2 3" key="1">
    <citation type="submission" date="2020-03" db="EMBL/GenBank/DDBJ databases">
        <title>Genomic Encyclopedia of Type Strains, Phase III (KMG-III): the genomes of soil and plant-associated and newly described type strains.</title>
        <authorList>
            <person name="Whitman W."/>
        </authorList>
    </citation>
    <scope>NUCLEOTIDE SEQUENCE [LARGE SCALE GENOMIC DNA]</scope>
    <source>
        <strain evidence="2 3">CECT 8804</strain>
    </source>
</reference>
<dbReference type="Proteomes" id="UP000727456">
    <property type="component" value="Unassembled WGS sequence"/>
</dbReference>
<keyword evidence="1" id="KW-0472">Membrane</keyword>
<comment type="caution">
    <text evidence="2">The sequence shown here is derived from an EMBL/GenBank/DDBJ whole genome shotgun (WGS) entry which is preliminary data.</text>
</comment>
<keyword evidence="3" id="KW-1185">Reference proteome</keyword>
<protein>
    <submittedName>
        <fullName evidence="2">Uncharacterized protein</fullName>
    </submittedName>
</protein>
<dbReference type="RefSeq" id="WP_167072487.1">
    <property type="nucleotide sequence ID" value="NZ_JAAOZC010000002.1"/>
</dbReference>
<proteinExistence type="predicted"/>
<evidence type="ECO:0000313" key="3">
    <source>
        <dbReference type="Proteomes" id="UP000727456"/>
    </source>
</evidence>
<accession>A0ABX0TQ27</accession>
<keyword evidence="1" id="KW-1133">Transmembrane helix</keyword>